<evidence type="ECO:0000256" key="8">
    <source>
        <dbReference type="ARBA" id="ARBA00023170"/>
    </source>
</evidence>
<evidence type="ECO:0000313" key="11">
    <source>
        <dbReference type="EnsemblMetazoa" id="XP_026294834"/>
    </source>
</evidence>
<keyword evidence="2" id="KW-1003">Cell membrane</keyword>
<dbReference type="PANTHER" id="PTHR21137:SF35">
    <property type="entry name" value="ODORANT RECEPTOR 19A-RELATED"/>
    <property type="match status" value="1"/>
</dbReference>
<feature type="transmembrane region" description="Helical" evidence="10">
    <location>
        <begin position="65"/>
        <end position="83"/>
    </location>
</feature>
<feature type="transmembrane region" description="Helical" evidence="10">
    <location>
        <begin position="168"/>
        <end position="187"/>
    </location>
</feature>
<keyword evidence="7 10" id="KW-0472">Membrane</keyword>
<evidence type="ECO:0000313" key="12">
    <source>
        <dbReference type="Proteomes" id="UP000005203"/>
    </source>
</evidence>
<dbReference type="OrthoDB" id="6765072at2759"/>
<dbReference type="GO" id="GO:0005886">
    <property type="term" value="C:plasma membrane"/>
    <property type="evidence" value="ECO:0007669"/>
    <property type="project" value="UniProtKB-SubCell"/>
</dbReference>
<dbReference type="GeneID" id="107965761"/>
<evidence type="ECO:0000256" key="5">
    <source>
        <dbReference type="ARBA" id="ARBA00022725"/>
    </source>
</evidence>
<feature type="transmembrane region" description="Helical" evidence="10">
    <location>
        <begin position="254"/>
        <end position="279"/>
    </location>
</feature>
<accession>A0A8B8GV90</accession>
<keyword evidence="8 10" id="KW-0675">Receptor</keyword>
<keyword evidence="9 10" id="KW-0807">Transducer</keyword>
<gene>
    <name evidence="13" type="primary">LOC107965761</name>
</gene>
<accession>A0A7M7L4H4</accession>
<reference evidence="13" key="2">
    <citation type="submission" date="2025-04" db="UniProtKB">
        <authorList>
            <consortium name="RefSeq"/>
        </authorList>
    </citation>
    <scope>IDENTIFICATION</scope>
    <source>
        <strain evidence="13">DH4</strain>
        <tissue evidence="13">Whole body</tissue>
    </source>
</reference>
<dbReference type="InterPro" id="IPR004117">
    <property type="entry name" value="7tm6_olfct_rcpt"/>
</dbReference>
<keyword evidence="3 10" id="KW-0716">Sensory transduction</keyword>
<evidence type="ECO:0000256" key="2">
    <source>
        <dbReference type="ARBA" id="ARBA00022475"/>
    </source>
</evidence>
<evidence type="ECO:0000256" key="6">
    <source>
        <dbReference type="ARBA" id="ARBA00022989"/>
    </source>
</evidence>
<evidence type="ECO:0000256" key="7">
    <source>
        <dbReference type="ARBA" id="ARBA00023136"/>
    </source>
</evidence>
<dbReference type="GO" id="GO:0004984">
    <property type="term" value="F:olfactory receptor activity"/>
    <property type="evidence" value="ECO:0007669"/>
    <property type="project" value="InterPro"/>
</dbReference>
<keyword evidence="6 10" id="KW-1133">Transmembrane helix</keyword>
<protein>
    <recommendedName>
        <fullName evidence="10">Odorant receptor</fullName>
    </recommendedName>
</protein>
<evidence type="ECO:0000256" key="1">
    <source>
        <dbReference type="ARBA" id="ARBA00004651"/>
    </source>
</evidence>
<comment type="caution">
    <text evidence="10">Lacks conserved residue(s) required for the propagation of feature annotation.</text>
</comment>
<dbReference type="PANTHER" id="PTHR21137">
    <property type="entry name" value="ODORANT RECEPTOR"/>
    <property type="match status" value="1"/>
</dbReference>
<dbReference type="RefSeq" id="XP_026294834.1">
    <property type="nucleotide sequence ID" value="XM_026439049.1"/>
</dbReference>
<dbReference type="KEGG" id="ame:107965761"/>
<organism evidence="11">
    <name type="scientific">Apis mellifera</name>
    <name type="common">Honeybee</name>
    <dbReference type="NCBI Taxonomy" id="7460"/>
    <lineage>
        <taxon>Eukaryota</taxon>
        <taxon>Metazoa</taxon>
        <taxon>Ecdysozoa</taxon>
        <taxon>Arthropoda</taxon>
        <taxon>Hexapoda</taxon>
        <taxon>Insecta</taxon>
        <taxon>Pterygota</taxon>
        <taxon>Neoptera</taxon>
        <taxon>Endopterygota</taxon>
        <taxon>Hymenoptera</taxon>
        <taxon>Apocrita</taxon>
        <taxon>Aculeata</taxon>
        <taxon>Apoidea</taxon>
        <taxon>Anthophila</taxon>
        <taxon>Apidae</taxon>
        <taxon>Apis</taxon>
    </lineage>
</organism>
<keyword evidence="5 10" id="KW-0552">Olfaction</keyword>
<dbReference type="Proteomes" id="UP000005203">
    <property type="component" value="Linkage group LG2"/>
</dbReference>
<dbReference type="EnsemblMetazoa" id="XM_026439049">
    <property type="protein sequence ID" value="XP_026294834"/>
    <property type="gene ID" value="LOC107965761"/>
</dbReference>
<name>A0A7M7L4H4_APIME</name>
<evidence type="ECO:0000313" key="13">
    <source>
        <dbReference type="RefSeq" id="XP_026294834.1"/>
    </source>
</evidence>
<evidence type="ECO:0000256" key="10">
    <source>
        <dbReference type="RuleBase" id="RU351113"/>
    </source>
</evidence>
<comment type="subcellular location">
    <subcellularLocation>
        <location evidence="1 10">Cell membrane</location>
        <topology evidence="1 10">Multi-pass membrane protein</topology>
    </subcellularLocation>
</comment>
<comment type="similarity">
    <text evidence="10">Belongs to the insect chemoreceptor superfamily. Heteromeric odorant receptor channel (TC 1.A.69) family.</text>
</comment>
<dbReference type="AlphaFoldDB" id="A0A7M7L4H4"/>
<evidence type="ECO:0000256" key="9">
    <source>
        <dbReference type="ARBA" id="ARBA00023224"/>
    </source>
</evidence>
<evidence type="ECO:0000256" key="4">
    <source>
        <dbReference type="ARBA" id="ARBA00022692"/>
    </source>
</evidence>
<feature type="transmembrane region" description="Helical" evidence="10">
    <location>
        <begin position="32"/>
        <end position="53"/>
    </location>
</feature>
<sequence>MSLKTIITCPIEVCLRLIGIWPYSSYKIVQRVFWIIVMGISTVFQFWYCISYFKTADLPDLLDGITVTLSNTVTFIKLIILWFNYRTLHNILIVVFEDWNNRALTNKKKQFMINNTYLCSRISNFLFGIYSMTCVLYSISTMLISDDADNINNQLILNNKKLLLKMKFPFDFTIFPLYEFIIIAQFVLEYSVAFTAGMLMAFSAALVLHIGSQIDITCQELIEIPSYKGEISYVLKNIIVKHQRILRLSENVKYLFLYTSLIQFLSNILVICFLGFILVNALGTEKGSTIFTKCFPYYVAANCEAFILCYTGEYLMFKNESIIEAAYDMLWYNLNPQDSRIVLLILIQAQRQLTLSAGNFVTLSAETFASMQKISASYISILMAMY</sequence>
<dbReference type="GO" id="GO:0007165">
    <property type="term" value="P:signal transduction"/>
    <property type="evidence" value="ECO:0007669"/>
    <property type="project" value="UniProtKB-KW"/>
</dbReference>
<dbReference type="Pfam" id="PF02949">
    <property type="entry name" value="7tm_6"/>
    <property type="match status" value="1"/>
</dbReference>
<keyword evidence="12" id="KW-1185">Reference proteome</keyword>
<reference evidence="11" key="1">
    <citation type="submission" date="2021-01" db="UniProtKB">
        <authorList>
            <consortium name="EnsemblMetazoa"/>
        </authorList>
    </citation>
    <scope>IDENTIFICATION</scope>
    <source>
        <strain evidence="11">DH4</strain>
    </source>
</reference>
<keyword evidence="4 10" id="KW-0812">Transmembrane</keyword>
<dbReference type="GO" id="GO:0005549">
    <property type="term" value="F:odorant binding"/>
    <property type="evidence" value="ECO:0007669"/>
    <property type="project" value="InterPro"/>
</dbReference>
<evidence type="ECO:0000256" key="3">
    <source>
        <dbReference type="ARBA" id="ARBA00022606"/>
    </source>
</evidence>
<proteinExistence type="inferred from homology"/>